<dbReference type="InterPro" id="IPR003400">
    <property type="entry name" value="ExbD"/>
</dbReference>
<dbReference type="PANTHER" id="PTHR30558">
    <property type="entry name" value="EXBD MEMBRANE COMPONENT OF PMF-DRIVEN MACROMOLECULE IMPORT SYSTEM"/>
    <property type="match status" value="1"/>
</dbReference>
<feature type="transmembrane region" description="Helical" evidence="8">
    <location>
        <begin position="15"/>
        <end position="36"/>
    </location>
</feature>
<keyword evidence="4 7" id="KW-0812">Transmembrane</keyword>
<accession>A0ABU5U8V8</accession>
<evidence type="ECO:0000256" key="1">
    <source>
        <dbReference type="ARBA" id="ARBA00004162"/>
    </source>
</evidence>
<sequence length="134" mass="14534">MRLQDEPDLPAQINILPMIDVIFAILTFFIMSTLFLTRSEGLPVNLPQASTATAQQIPTRITVTLDAKGILSVNRQPSTVDSLAEQLRTIIGSNSESLVIINADEKVGHGQVVAIMDQVRQVKGAKLAISTQKP</sequence>
<evidence type="ECO:0000256" key="3">
    <source>
        <dbReference type="ARBA" id="ARBA00022475"/>
    </source>
</evidence>
<keyword evidence="10" id="KW-1185">Reference proteome</keyword>
<comment type="similarity">
    <text evidence="2 7">Belongs to the ExbD/TolR family.</text>
</comment>
<protein>
    <submittedName>
        <fullName evidence="9">Biopolymer transporter ExbD</fullName>
    </submittedName>
</protein>
<evidence type="ECO:0000256" key="4">
    <source>
        <dbReference type="ARBA" id="ARBA00022692"/>
    </source>
</evidence>
<keyword evidence="7" id="KW-0813">Transport</keyword>
<evidence type="ECO:0000256" key="5">
    <source>
        <dbReference type="ARBA" id="ARBA00022989"/>
    </source>
</evidence>
<evidence type="ECO:0000256" key="6">
    <source>
        <dbReference type="ARBA" id="ARBA00023136"/>
    </source>
</evidence>
<dbReference type="EMBL" id="JAYGHG010000001">
    <property type="protein sequence ID" value="MEA5579768.1"/>
    <property type="molecule type" value="Genomic_DNA"/>
</dbReference>
<keyword evidence="6 8" id="KW-0472">Membrane</keyword>
<dbReference type="PANTHER" id="PTHR30558:SF3">
    <property type="entry name" value="BIOPOLYMER TRANSPORT PROTEIN EXBD-RELATED"/>
    <property type="match status" value="1"/>
</dbReference>
<proteinExistence type="inferred from homology"/>
<name>A0ABU5U8V8_9CYAN</name>
<dbReference type="RefSeq" id="WP_323194116.1">
    <property type="nucleotide sequence ID" value="NZ_JAYGHG010000001.1"/>
</dbReference>
<comment type="caution">
    <text evidence="9">The sequence shown here is derived from an EMBL/GenBank/DDBJ whole genome shotgun (WGS) entry which is preliminary data.</text>
</comment>
<evidence type="ECO:0000313" key="10">
    <source>
        <dbReference type="Proteomes" id="UP001302120"/>
    </source>
</evidence>
<evidence type="ECO:0000256" key="2">
    <source>
        <dbReference type="ARBA" id="ARBA00005811"/>
    </source>
</evidence>
<keyword evidence="5 8" id="KW-1133">Transmembrane helix</keyword>
<evidence type="ECO:0000256" key="8">
    <source>
        <dbReference type="SAM" id="Phobius"/>
    </source>
</evidence>
<evidence type="ECO:0000313" key="9">
    <source>
        <dbReference type="EMBL" id="MEA5579768.1"/>
    </source>
</evidence>
<dbReference type="Proteomes" id="UP001302120">
    <property type="component" value="Unassembled WGS sequence"/>
</dbReference>
<gene>
    <name evidence="9" type="ORF">VB620_00255</name>
</gene>
<comment type="subcellular location">
    <subcellularLocation>
        <location evidence="1">Cell membrane</location>
        <topology evidence="1">Single-pass membrane protein</topology>
    </subcellularLocation>
    <subcellularLocation>
        <location evidence="7">Cell membrane</location>
        <topology evidence="7">Single-pass type II membrane protein</topology>
    </subcellularLocation>
</comment>
<dbReference type="Gene3D" id="3.30.420.270">
    <property type="match status" value="1"/>
</dbReference>
<organism evidence="9 10">
    <name type="scientific">Nodularia harveyana UHCC-0300</name>
    <dbReference type="NCBI Taxonomy" id="2974287"/>
    <lineage>
        <taxon>Bacteria</taxon>
        <taxon>Bacillati</taxon>
        <taxon>Cyanobacteriota</taxon>
        <taxon>Cyanophyceae</taxon>
        <taxon>Nostocales</taxon>
        <taxon>Nodulariaceae</taxon>
        <taxon>Nodularia</taxon>
    </lineage>
</organism>
<reference evidence="9 10" key="1">
    <citation type="submission" date="2023-12" db="EMBL/GenBank/DDBJ databases">
        <title>Baltic Sea Cyanobacteria.</title>
        <authorList>
            <person name="Delbaje E."/>
            <person name="Fewer D.P."/>
            <person name="Shishido T.K."/>
        </authorList>
    </citation>
    <scope>NUCLEOTIDE SEQUENCE [LARGE SCALE GENOMIC DNA]</scope>
    <source>
        <strain evidence="9 10">UHCC-0300</strain>
    </source>
</reference>
<dbReference type="Pfam" id="PF02472">
    <property type="entry name" value="ExbD"/>
    <property type="match status" value="1"/>
</dbReference>
<keyword evidence="7" id="KW-0653">Protein transport</keyword>
<keyword evidence="3" id="KW-1003">Cell membrane</keyword>
<evidence type="ECO:0000256" key="7">
    <source>
        <dbReference type="RuleBase" id="RU003879"/>
    </source>
</evidence>